<dbReference type="PROSITE" id="PS00217">
    <property type="entry name" value="SUGAR_TRANSPORT_2"/>
    <property type="match status" value="1"/>
</dbReference>
<dbReference type="OrthoDB" id="3936150at2759"/>
<dbReference type="Proteomes" id="UP000749559">
    <property type="component" value="Unassembled WGS sequence"/>
</dbReference>
<dbReference type="GO" id="GO:0016020">
    <property type="term" value="C:membrane"/>
    <property type="evidence" value="ECO:0007669"/>
    <property type="project" value="UniProtKB-SubCell"/>
</dbReference>
<comment type="caution">
    <text evidence="9">The sequence shown here is derived from an EMBL/GenBank/DDBJ whole genome shotgun (WGS) entry which is preliminary data.</text>
</comment>
<keyword evidence="5 8" id="KW-1133">Transmembrane helix</keyword>
<name>A0A8J1YCA6_OWEFU</name>
<dbReference type="SUPFAM" id="SSF103473">
    <property type="entry name" value="MFS general substrate transporter"/>
    <property type="match status" value="1"/>
</dbReference>
<dbReference type="Gene3D" id="1.20.1250.20">
    <property type="entry name" value="MFS general substrate transporter like domains"/>
    <property type="match status" value="1"/>
</dbReference>
<feature type="transmembrane region" description="Helical" evidence="8">
    <location>
        <begin position="214"/>
        <end position="233"/>
    </location>
</feature>
<dbReference type="AlphaFoldDB" id="A0A8J1YCA6"/>
<evidence type="ECO:0000256" key="6">
    <source>
        <dbReference type="ARBA" id="ARBA00023136"/>
    </source>
</evidence>
<feature type="transmembrane region" description="Helical" evidence="8">
    <location>
        <begin position="391"/>
        <end position="408"/>
    </location>
</feature>
<protein>
    <submittedName>
        <fullName evidence="9">Uncharacterized protein</fullName>
    </submittedName>
</protein>
<evidence type="ECO:0000256" key="3">
    <source>
        <dbReference type="ARBA" id="ARBA00022448"/>
    </source>
</evidence>
<dbReference type="PANTHER" id="PTHR23511:SF34">
    <property type="entry name" value="SYNAPTIC VESICLE GLYCOPROTEIN 2"/>
    <property type="match status" value="1"/>
</dbReference>
<dbReference type="InterPro" id="IPR020846">
    <property type="entry name" value="MFS_dom"/>
</dbReference>
<evidence type="ECO:0000256" key="1">
    <source>
        <dbReference type="ARBA" id="ARBA00004141"/>
    </source>
</evidence>
<dbReference type="PROSITE" id="PS50850">
    <property type="entry name" value="MFS"/>
    <property type="match status" value="1"/>
</dbReference>
<dbReference type="Pfam" id="PF00083">
    <property type="entry name" value="Sugar_tr"/>
    <property type="match status" value="1"/>
</dbReference>
<sequence>MRPDMNERNPIMDDTDDMEDDPNDGQTETYSYEDALKLTGYGKFHMLVLALSGWAVSSDAVEVLAISFVLPSAECDLRMSSSDKGLLNALLFVGMMIGGFCWGTLADIKGRRGIVIWSLAVNGLAGLGSAFAQSYWLFLLLRFISGIGVGGSIPVVFSYFSEWQCKERRGSMISLLSTFWMCGNVLTAAIAWAVIPHPNLGYFSSTFTFNSWRIFVVLATFPALTASLLYIFMPESPKFLLMQGNDKAALAILANVYQRNKGTQNQYPVERLERFMYEDESEAKYTLLKMRGNSCMQMFRRMQHTVIKIFQTAITMFKQPYTRSSLIMWFINFSICFGYYGLFLWLPELFKRLELGEGSVCYTPSANTTSHNSNSTCTDAGLDTNIYSESMLTALANLPGNILTIFLMDKIGRKILLTSSMIISGVSVFFIYLVHNKVESLVMSCVFSGFSTIGFNAINVVQVELYPTQLRSTAYGILTGTCRIGAIVGNLIFGQLVDVNCAVPMLMVAGLLSSGGLMAIKLPNKTQQDIN</sequence>
<evidence type="ECO:0000256" key="4">
    <source>
        <dbReference type="ARBA" id="ARBA00022692"/>
    </source>
</evidence>
<feature type="transmembrane region" description="Helical" evidence="8">
    <location>
        <begin position="47"/>
        <end position="73"/>
    </location>
</feature>
<evidence type="ECO:0000256" key="8">
    <source>
        <dbReference type="SAM" id="Phobius"/>
    </source>
</evidence>
<feature type="transmembrane region" description="Helical" evidence="8">
    <location>
        <begin position="138"/>
        <end position="160"/>
    </location>
</feature>
<feature type="transmembrane region" description="Helical" evidence="8">
    <location>
        <begin position="114"/>
        <end position="132"/>
    </location>
</feature>
<dbReference type="Pfam" id="PF07690">
    <property type="entry name" value="MFS_1"/>
    <property type="match status" value="1"/>
</dbReference>
<dbReference type="InterPro" id="IPR005829">
    <property type="entry name" value="Sugar_transporter_CS"/>
</dbReference>
<evidence type="ECO:0000256" key="2">
    <source>
        <dbReference type="ARBA" id="ARBA00008335"/>
    </source>
</evidence>
<keyword evidence="6 8" id="KW-0472">Membrane</keyword>
<organism evidence="9 10">
    <name type="scientific">Owenia fusiformis</name>
    <name type="common">Polychaete worm</name>
    <dbReference type="NCBI Taxonomy" id="6347"/>
    <lineage>
        <taxon>Eukaryota</taxon>
        <taxon>Metazoa</taxon>
        <taxon>Spiralia</taxon>
        <taxon>Lophotrochozoa</taxon>
        <taxon>Annelida</taxon>
        <taxon>Polychaeta</taxon>
        <taxon>Sedentaria</taxon>
        <taxon>Canalipalpata</taxon>
        <taxon>Sabellida</taxon>
        <taxon>Oweniida</taxon>
        <taxon>Oweniidae</taxon>
        <taxon>Owenia</taxon>
    </lineage>
</organism>
<dbReference type="GO" id="GO:0022857">
    <property type="term" value="F:transmembrane transporter activity"/>
    <property type="evidence" value="ECO:0007669"/>
    <property type="project" value="InterPro"/>
</dbReference>
<comment type="similarity">
    <text evidence="2">Belongs to the major facilitator superfamily.</text>
</comment>
<feature type="transmembrane region" description="Helical" evidence="8">
    <location>
        <begin position="502"/>
        <end position="520"/>
    </location>
</feature>
<feature type="transmembrane region" description="Helical" evidence="8">
    <location>
        <begin position="85"/>
        <end position="102"/>
    </location>
</feature>
<feature type="transmembrane region" description="Helical" evidence="8">
    <location>
        <begin position="473"/>
        <end position="496"/>
    </location>
</feature>
<feature type="transmembrane region" description="Helical" evidence="8">
    <location>
        <begin position="415"/>
        <end position="435"/>
    </location>
</feature>
<feature type="transmembrane region" description="Helical" evidence="8">
    <location>
        <begin position="172"/>
        <end position="194"/>
    </location>
</feature>
<evidence type="ECO:0000313" key="10">
    <source>
        <dbReference type="Proteomes" id="UP000749559"/>
    </source>
</evidence>
<feature type="transmembrane region" description="Helical" evidence="8">
    <location>
        <begin position="326"/>
        <end position="346"/>
    </location>
</feature>
<dbReference type="PANTHER" id="PTHR23511">
    <property type="entry name" value="SYNAPTIC VESICLE GLYCOPROTEIN 2"/>
    <property type="match status" value="1"/>
</dbReference>
<keyword evidence="4 8" id="KW-0812">Transmembrane</keyword>
<feature type="compositionally biased region" description="Acidic residues" evidence="7">
    <location>
        <begin position="13"/>
        <end position="23"/>
    </location>
</feature>
<reference evidence="9" key="1">
    <citation type="submission" date="2022-03" db="EMBL/GenBank/DDBJ databases">
        <authorList>
            <person name="Martin C."/>
        </authorList>
    </citation>
    <scope>NUCLEOTIDE SEQUENCE</scope>
</reference>
<comment type="subcellular location">
    <subcellularLocation>
        <location evidence="1">Membrane</location>
        <topology evidence="1">Multi-pass membrane protein</topology>
    </subcellularLocation>
</comment>
<gene>
    <name evidence="9" type="ORF">OFUS_LOCUS15486</name>
</gene>
<dbReference type="FunFam" id="1.20.1250.20:FF:000232">
    <property type="entry name" value="Organic cation/carnitine transporter 7"/>
    <property type="match status" value="1"/>
</dbReference>
<dbReference type="PROSITE" id="PS00216">
    <property type="entry name" value="SUGAR_TRANSPORT_1"/>
    <property type="match status" value="1"/>
</dbReference>
<dbReference type="InterPro" id="IPR036259">
    <property type="entry name" value="MFS_trans_sf"/>
</dbReference>
<keyword evidence="10" id="KW-1185">Reference proteome</keyword>
<dbReference type="InterPro" id="IPR011701">
    <property type="entry name" value="MFS"/>
</dbReference>
<evidence type="ECO:0000313" key="9">
    <source>
        <dbReference type="EMBL" id="CAH1790250.1"/>
    </source>
</evidence>
<dbReference type="EMBL" id="CAIIXF020000007">
    <property type="protein sequence ID" value="CAH1790250.1"/>
    <property type="molecule type" value="Genomic_DNA"/>
</dbReference>
<feature type="compositionally biased region" description="Basic and acidic residues" evidence="7">
    <location>
        <begin position="1"/>
        <end position="11"/>
    </location>
</feature>
<feature type="transmembrane region" description="Helical" evidence="8">
    <location>
        <begin position="441"/>
        <end position="461"/>
    </location>
</feature>
<keyword evidence="3" id="KW-0813">Transport</keyword>
<evidence type="ECO:0000256" key="5">
    <source>
        <dbReference type="ARBA" id="ARBA00022989"/>
    </source>
</evidence>
<proteinExistence type="inferred from homology"/>
<dbReference type="InterPro" id="IPR005828">
    <property type="entry name" value="MFS_sugar_transport-like"/>
</dbReference>
<feature type="region of interest" description="Disordered" evidence="7">
    <location>
        <begin position="1"/>
        <end position="26"/>
    </location>
</feature>
<accession>A0A8J1YCA6</accession>
<evidence type="ECO:0000256" key="7">
    <source>
        <dbReference type="SAM" id="MobiDB-lite"/>
    </source>
</evidence>